<reference evidence="10 11" key="1">
    <citation type="journal article" date="2019" name="Sci. Rep.">
        <title>A high-quality genome of Eragrostis curvula grass provides insights into Poaceae evolution and supports new strategies to enhance forage quality.</title>
        <authorList>
            <person name="Carballo J."/>
            <person name="Santos B.A.C.M."/>
            <person name="Zappacosta D."/>
            <person name="Garbus I."/>
            <person name="Selva J.P."/>
            <person name="Gallo C.A."/>
            <person name="Diaz A."/>
            <person name="Albertini E."/>
            <person name="Caccamo M."/>
            <person name="Echenique V."/>
        </authorList>
    </citation>
    <scope>NUCLEOTIDE SEQUENCE [LARGE SCALE GENOMIC DNA]</scope>
    <source>
        <strain evidence="11">cv. Victoria</strain>
        <tissue evidence="10">Leaf</tissue>
    </source>
</reference>
<comment type="cofactor">
    <cofactor evidence="1">
        <name>a divalent metal cation</name>
        <dbReference type="ChEBI" id="CHEBI:60240"/>
    </cofactor>
</comment>
<organism evidence="10 11">
    <name type="scientific">Eragrostis curvula</name>
    <name type="common">weeping love grass</name>
    <dbReference type="NCBI Taxonomy" id="38414"/>
    <lineage>
        <taxon>Eukaryota</taxon>
        <taxon>Viridiplantae</taxon>
        <taxon>Streptophyta</taxon>
        <taxon>Embryophyta</taxon>
        <taxon>Tracheophyta</taxon>
        <taxon>Spermatophyta</taxon>
        <taxon>Magnoliopsida</taxon>
        <taxon>Liliopsida</taxon>
        <taxon>Poales</taxon>
        <taxon>Poaceae</taxon>
        <taxon>PACMAD clade</taxon>
        <taxon>Chloridoideae</taxon>
        <taxon>Eragrostideae</taxon>
        <taxon>Eragrostidinae</taxon>
        <taxon>Eragrostis</taxon>
    </lineage>
</organism>
<sequence length="395" mass="44880">MDPRELLRAQAVGMVVVLVALVVKRFRYRSLEDVDPVGLIPRSEADAHRMKNLNLIYNSTDGECVDMLRMRKAPFFSLCDLFRQRGLLLDTINSSIEEQVSLFLHVVGHNQRFRVVHQSFRRSKETISRQFRQVLYAVGELRNEMIRPPSQDIHPKILGSHRWNPFFKDCIGAIDGTHILARVPLRMQAAFRGRKHQPTQNVMAAVNWDLMFTYVLAGWEGSAHDAHILVDALERDDGLRVPAGNLIVDAGYACRPGFLPPFRGVRYHLSEYTSRNNPTNARELFNLRHSSLRVHVERAFGALKGRFRILDNKPYHPYRTQVKLVLACCILHNWILTFGAAEVVPPEATFLGAPQENEPLPPSNRDATTAETNAWAAARDLLANAMWDSCGSSRI</sequence>
<dbReference type="Proteomes" id="UP000324897">
    <property type="component" value="Chromosome 7"/>
</dbReference>
<evidence type="ECO:0000256" key="6">
    <source>
        <dbReference type="ARBA" id="ARBA00022801"/>
    </source>
</evidence>
<proteinExistence type="inferred from homology"/>
<comment type="similarity">
    <text evidence="3">Belongs to the HARBI1 family.</text>
</comment>
<dbReference type="PANTHER" id="PTHR22930">
    <property type="match status" value="1"/>
</dbReference>
<name>A0A5J9U7V3_9POAL</name>
<feature type="domain" description="DUF8040" evidence="9">
    <location>
        <begin position="56"/>
        <end position="138"/>
    </location>
</feature>
<dbReference type="GO" id="GO:0004518">
    <property type="term" value="F:nuclease activity"/>
    <property type="evidence" value="ECO:0007669"/>
    <property type="project" value="UniProtKB-KW"/>
</dbReference>
<comment type="caution">
    <text evidence="10">The sequence shown here is derived from an EMBL/GenBank/DDBJ whole genome shotgun (WGS) entry which is preliminary data.</text>
</comment>
<evidence type="ECO:0000259" key="8">
    <source>
        <dbReference type="Pfam" id="PF13359"/>
    </source>
</evidence>
<dbReference type="GO" id="GO:0016787">
    <property type="term" value="F:hydrolase activity"/>
    <property type="evidence" value="ECO:0007669"/>
    <property type="project" value="UniProtKB-KW"/>
</dbReference>
<evidence type="ECO:0000256" key="2">
    <source>
        <dbReference type="ARBA" id="ARBA00004123"/>
    </source>
</evidence>
<evidence type="ECO:0000256" key="4">
    <source>
        <dbReference type="ARBA" id="ARBA00022722"/>
    </source>
</evidence>
<comment type="subcellular location">
    <subcellularLocation>
        <location evidence="2">Nucleus</location>
    </subcellularLocation>
</comment>
<keyword evidence="7" id="KW-0539">Nucleus</keyword>
<accession>A0A5J9U7V3</accession>
<dbReference type="OrthoDB" id="785961at2759"/>
<evidence type="ECO:0000256" key="3">
    <source>
        <dbReference type="ARBA" id="ARBA00006958"/>
    </source>
</evidence>
<protein>
    <submittedName>
        <fullName evidence="10">Uncharacterized protein</fullName>
    </submittedName>
</protein>
<evidence type="ECO:0000313" key="11">
    <source>
        <dbReference type="Proteomes" id="UP000324897"/>
    </source>
</evidence>
<keyword evidence="6" id="KW-0378">Hydrolase</keyword>
<evidence type="ECO:0000256" key="1">
    <source>
        <dbReference type="ARBA" id="ARBA00001968"/>
    </source>
</evidence>
<dbReference type="AlphaFoldDB" id="A0A5J9U7V3"/>
<dbReference type="Pfam" id="PF13359">
    <property type="entry name" value="DDE_Tnp_4"/>
    <property type="match status" value="1"/>
</dbReference>
<evidence type="ECO:0000256" key="5">
    <source>
        <dbReference type="ARBA" id="ARBA00022723"/>
    </source>
</evidence>
<dbReference type="GO" id="GO:0046872">
    <property type="term" value="F:metal ion binding"/>
    <property type="evidence" value="ECO:0007669"/>
    <property type="project" value="UniProtKB-KW"/>
</dbReference>
<dbReference type="GO" id="GO:0005634">
    <property type="term" value="C:nucleus"/>
    <property type="evidence" value="ECO:0007669"/>
    <property type="project" value="UniProtKB-SubCell"/>
</dbReference>
<evidence type="ECO:0000313" key="10">
    <source>
        <dbReference type="EMBL" id="TVU19789.1"/>
    </source>
</evidence>
<feature type="domain" description="DDE Tnp4" evidence="8">
    <location>
        <begin position="174"/>
        <end position="333"/>
    </location>
</feature>
<feature type="non-terminal residue" evidence="10">
    <location>
        <position position="1"/>
    </location>
</feature>
<keyword evidence="4" id="KW-0540">Nuclease</keyword>
<dbReference type="InterPro" id="IPR058353">
    <property type="entry name" value="DUF8040"/>
</dbReference>
<dbReference type="InterPro" id="IPR045249">
    <property type="entry name" value="HARBI1-like"/>
</dbReference>
<dbReference type="InterPro" id="IPR027806">
    <property type="entry name" value="HARBI1_dom"/>
</dbReference>
<dbReference type="EMBL" id="RWGY01000029">
    <property type="protein sequence ID" value="TVU19789.1"/>
    <property type="molecule type" value="Genomic_DNA"/>
</dbReference>
<gene>
    <name evidence="10" type="ORF">EJB05_35960</name>
</gene>
<evidence type="ECO:0000256" key="7">
    <source>
        <dbReference type="ARBA" id="ARBA00023242"/>
    </source>
</evidence>
<dbReference type="Gramene" id="TVU19789">
    <property type="protein sequence ID" value="TVU19789"/>
    <property type="gene ID" value="EJB05_35960"/>
</dbReference>
<dbReference type="Pfam" id="PF26138">
    <property type="entry name" value="DUF8040"/>
    <property type="match status" value="1"/>
</dbReference>
<keyword evidence="5" id="KW-0479">Metal-binding</keyword>
<dbReference type="PANTHER" id="PTHR22930:SF259">
    <property type="entry name" value="OS08G0106900 PROTEIN"/>
    <property type="match status" value="1"/>
</dbReference>
<evidence type="ECO:0000259" key="9">
    <source>
        <dbReference type="Pfam" id="PF26138"/>
    </source>
</evidence>
<keyword evidence="11" id="KW-1185">Reference proteome</keyword>